<dbReference type="EMBL" id="GBXM01087751">
    <property type="protein sequence ID" value="JAH20826.1"/>
    <property type="molecule type" value="Transcribed_RNA"/>
</dbReference>
<evidence type="ECO:0000313" key="1">
    <source>
        <dbReference type="EMBL" id="JAH20826.1"/>
    </source>
</evidence>
<accession>A0A0E9QV54</accession>
<protein>
    <submittedName>
        <fullName evidence="1">Uncharacterized protein</fullName>
    </submittedName>
</protein>
<name>A0A0E9QV54_ANGAN</name>
<organism evidence="1">
    <name type="scientific">Anguilla anguilla</name>
    <name type="common">European freshwater eel</name>
    <name type="synonym">Muraena anguilla</name>
    <dbReference type="NCBI Taxonomy" id="7936"/>
    <lineage>
        <taxon>Eukaryota</taxon>
        <taxon>Metazoa</taxon>
        <taxon>Chordata</taxon>
        <taxon>Craniata</taxon>
        <taxon>Vertebrata</taxon>
        <taxon>Euteleostomi</taxon>
        <taxon>Actinopterygii</taxon>
        <taxon>Neopterygii</taxon>
        <taxon>Teleostei</taxon>
        <taxon>Anguilliformes</taxon>
        <taxon>Anguillidae</taxon>
        <taxon>Anguilla</taxon>
    </lineage>
</organism>
<dbReference type="AlphaFoldDB" id="A0A0E9QV54"/>
<sequence>MPLCETLGLSWNRLEGHCDQENASV</sequence>
<reference evidence="1" key="1">
    <citation type="submission" date="2014-11" db="EMBL/GenBank/DDBJ databases">
        <authorList>
            <person name="Amaro Gonzalez C."/>
        </authorList>
    </citation>
    <scope>NUCLEOTIDE SEQUENCE</scope>
</reference>
<proteinExistence type="predicted"/>
<reference evidence="1" key="2">
    <citation type="journal article" date="2015" name="Fish Shellfish Immunol.">
        <title>Early steps in the European eel (Anguilla anguilla)-Vibrio vulnificus interaction in the gills: Role of the RtxA13 toxin.</title>
        <authorList>
            <person name="Callol A."/>
            <person name="Pajuelo D."/>
            <person name="Ebbesson L."/>
            <person name="Teles M."/>
            <person name="MacKenzie S."/>
            <person name="Amaro C."/>
        </authorList>
    </citation>
    <scope>NUCLEOTIDE SEQUENCE</scope>
</reference>